<evidence type="ECO:0000256" key="2">
    <source>
        <dbReference type="SAM" id="SignalP"/>
    </source>
</evidence>
<comment type="caution">
    <text evidence="3">The sequence shown here is derived from an EMBL/GenBank/DDBJ whole genome shotgun (WGS) entry which is preliminary data.</text>
</comment>
<accession>A0AAN8XK99</accession>
<evidence type="ECO:0000256" key="1">
    <source>
        <dbReference type="SAM" id="MobiDB-lite"/>
    </source>
</evidence>
<protein>
    <submittedName>
        <fullName evidence="3">Uncharacterized protein</fullName>
    </submittedName>
</protein>
<gene>
    <name evidence="3" type="ORF">SK128_009175</name>
</gene>
<feature type="compositionally biased region" description="Low complexity" evidence="1">
    <location>
        <begin position="2040"/>
        <end position="2052"/>
    </location>
</feature>
<dbReference type="EMBL" id="JAXCGZ010001902">
    <property type="protein sequence ID" value="KAK7085097.1"/>
    <property type="molecule type" value="Genomic_DNA"/>
</dbReference>
<organism evidence="3 4">
    <name type="scientific">Halocaridina rubra</name>
    <name type="common">Hawaiian red shrimp</name>
    <dbReference type="NCBI Taxonomy" id="373956"/>
    <lineage>
        <taxon>Eukaryota</taxon>
        <taxon>Metazoa</taxon>
        <taxon>Ecdysozoa</taxon>
        <taxon>Arthropoda</taxon>
        <taxon>Crustacea</taxon>
        <taxon>Multicrustacea</taxon>
        <taxon>Malacostraca</taxon>
        <taxon>Eumalacostraca</taxon>
        <taxon>Eucarida</taxon>
        <taxon>Decapoda</taxon>
        <taxon>Pleocyemata</taxon>
        <taxon>Caridea</taxon>
        <taxon>Atyoidea</taxon>
        <taxon>Atyidae</taxon>
        <taxon>Halocaridina</taxon>
    </lineage>
</organism>
<feature type="region of interest" description="Disordered" evidence="1">
    <location>
        <begin position="2021"/>
        <end position="2056"/>
    </location>
</feature>
<feature type="signal peptide" evidence="2">
    <location>
        <begin position="1"/>
        <end position="18"/>
    </location>
</feature>
<dbReference type="Proteomes" id="UP001381693">
    <property type="component" value="Unassembled WGS sequence"/>
</dbReference>
<name>A0AAN8XK99_HALRR</name>
<proteinExistence type="predicted"/>
<feature type="compositionally biased region" description="Polar residues" evidence="1">
    <location>
        <begin position="2021"/>
        <end position="2034"/>
    </location>
</feature>
<evidence type="ECO:0000313" key="4">
    <source>
        <dbReference type="Proteomes" id="UP001381693"/>
    </source>
</evidence>
<sequence>MLAVHKNVFWMLLFRVVAVSCTNQISNVHSTSRHHEAFVGKKEAEYIHSDPTNMDNNDEKTTEIRAISDVIRARNKRHESDTKVQDVDMLHIQNEDFHEVKRGNKARNKRQETDTKAQDVDTLHFQNKDFHEVERGNRASKRDRNQLYWRVKHLYDMLSTYPLYYSLLSQKAFQVLVSEVSTLFRNTNQTTSLITQTDSFLYSSNMSFSIPFVRQNETLTNNRTENGLPSTTENIIRLRKNSNLFKIIHKLYHQLLLAEPVVRNATIIIRNALPQENNDENEAMNILQDEFFKLQKNISHLKDFKDPISTTPSYIHSGIHTPSLNISNITNTESGLSYKSPLSRLSKMLYLKEPYAIQTPLRSHGFFRISTPGVITYTQLNNSSSYTLVTENQQQSTSTLMSVSTLMSTMSSSFPNLFSTSSSIHTPSLSSTSSIIPSAHSITYSLSNRIIPSIPDEHSLYAKITSSAYIRLSKSPTSLGYQSYPSISIMPSSSVLSTSSKSPTSLGYQSYPSISIMPSSSILSTSSKSPASLGYQSYPSISIMPSSSISSTSSKSPTSLGYQSNPSISIIPSPSILSSSSTFSTLASIPVSSSAHLLVKKSSSKAIQTTKNVHAPSVSQVLQYKDSKFKPVTINIILRPSTNTTSSLSYTLYNTAITSASVNAISKTQELEVSFTVQKANDILSPVTQVSVVNTHSTLTDTIVNSTEYLHDKFSSEQYISNTRFDTTAINIKFNHLESNKSNNLMPSDTYKKLTTPISLLINSSKSGRINYSSDIMSNTYTTSYQLAKVTKTNSSINNKETPSEYILTIISKIIFPSSVTVLPIINVLGTNTARINNKILTEGLDTFFQVSRTSILNNEGSPLLSAQVPGNLQYGTSVSKLLQIGYPSDWENKSNLSFKDISSNLLVTATIVSTYVFTTYLKSFPVSLILSSSVQSFIIKPSISKGSFTDFTSNYFTFTSSSSFNTFSKKSSSPLDTFSSPFWSGNDNEHKGAKTTTQSKGKMSATMTLSDFTLKKTLLSDKNIQYGLESDSSVVAKRTTSRFVTMQLSPAFQKPHFTTKTETPKLIITSSQIKSRPTSASSKSNAFMTTINPDSQGIHSQQVSNTLPHNGTKILLSLHDDITQKGVQFHSKKSTNRHSSSKVVYSLSLTTHSIKSSSHTTFYQKSTYSTEPEFPKPLLSTLLSPSSTKNFMVPEYTSSVLNSYLHSSHIMKDLNKSLSVNTPLSSEQSITKPISLYSNFVIGSSTNVVLPSYLSVTTKFADEPTITTYESIHNIQTEPDSFQEYTWNLQSSQNPNTSLHQFYHFDNISSHQNNFGLNKLIEFLLHSNNMERNISYSNSDISSDSLNKQFFPLKHSEKPNVIETAPDFIKTAVHNEYRHNLTFNSEYNSNQRLHWHRFNNISNKYHAKNASNMHNIGFPEIMTQLAESSPFLNVTTSNKYSHIIDEVASPILQQMIDNKDINIDNAHLHILRPYEYPKDITMPPDAHNDSLYVTLTSPDSFSNTSNTSGVKYPSFIVLQLEKPNYKNSYLKEHLVSHNHYDTSNIYKLLSVSQNHKLNNLSSFTVSPQVGTTVTPSQLLSDLNLGVYKDEILPLMISRAKNKLYVQNHENNEKYQRSSQSALTKNDNIVVLMEDSQTSIKPHITGQSQRNRSIVALPWYKSGWIGKILSGMSRVKKNTKVNDKHTPILEPKGQKTIYAIPSRKNSTTLEFMQEFKNSKPKYTPHKQLNSTDSFPKHSQYEFRNTNTFNDNISEITNNIHNTTGQHILIKQIVFTNISFPAFKQIYCCPSFNIAYGNLAAFNLTDLVFRRRKSNQIHVKDQASSSNITLLLKRNATEEQVSEPSFGVTSMNISTPKNFPQFFSGATTTIAPLKELFNRISLPFAYETTTLQPIRQMIVKKELSNQHLQVAVSFLSELHDIFNGKQASVAPTLIQNGDLHMSISQFSTLPQNSPNATTDVVHTSSIYHPNSQGMQNIGYPPPYSNYSGSHSQDYPHIINYYPSYLYQVSTYICHGYGVSTNSSTGPCPTASTASVSGGHEGSSATISSGHSASNVPDSELSVTIEKDKGTFVKSQENASTYVSNVRPKPSSISYATLPPALSFEFGSVTTTIPPSKVPHGGYTKVIAALSTLMQYLDKKNNQQDDIEIQNTTVSTTPEDPVLASSYVLHPIRKYLAATSRKVRRAFLDHP</sequence>
<keyword evidence="4" id="KW-1185">Reference proteome</keyword>
<reference evidence="3 4" key="1">
    <citation type="submission" date="2023-11" db="EMBL/GenBank/DDBJ databases">
        <title>Halocaridina rubra genome assembly.</title>
        <authorList>
            <person name="Smith C."/>
        </authorList>
    </citation>
    <scope>NUCLEOTIDE SEQUENCE [LARGE SCALE GENOMIC DNA]</scope>
    <source>
        <strain evidence="3">EP-1</strain>
        <tissue evidence="3">Whole</tissue>
    </source>
</reference>
<keyword evidence="2" id="KW-0732">Signal</keyword>
<evidence type="ECO:0000313" key="3">
    <source>
        <dbReference type="EMBL" id="KAK7085097.1"/>
    </source>
</evidence>
<feature type="chain" id="PRO_5042820880" evidence="2">
    <location>
        <begin position="19"/>
        <end position="2189"/>
    </location>
</feature>